<name>A0A0L6V191_9BASI</name>
<comment type="caution">
    <text evidence="1">The sequence shown here is derived from an EMBL/GenBank/DDBJ whole genome shotgun (WGS) entry which is preliminary data.</text>
</comment>
<keyword evidence="2" id="KW-1185">Reference proteome</keyword>
<accession>A0A0L6V191</accession>
<dbReference type="OrthoDB" id="10657477at2759"/>
<dbReference type="Proteomes" id="UP000037035">
    <property type="component" value="Unassembled WGS sequence"/>
</dbReference>
<protein>
    <submittedName>
        <fullName evidence="1">Uncharacterized protein</fullName>
    </submittedName>
</protein>
<reference evidence="1 2" key="1">
    <citation type="submission" date="2015-08" db="EMBL/GenBank/DDBJ databases">
        <title>Next Generation Sequencing and Analysis of the Genome of Puccinia sorghi L Schw, the Causal Agent of Maize Common Rust.</title>
        <authorList>
            <person name="Rochi L."/>
            <person name="Burguener G."/>
            <person name="Darino M."/>
            <person name="Turjanski A."/>
            <person name="Kreff E."/>
            <person name="Dieguez M.J."/>
            <person name="Sacco F."/>
        </authorList>
    </citation>
    <scope>NUCLEOTIDE SEQUENCE [LARGE SCALE GENOMIC DNA]</scope>
    <source>
        <strain evidence="1 2">RO10H11247</strain>
    </source>
</reference>
<sequence>MTVGAHWVPHNGILYLCDVNIPAWGIIQASKGCIRLFLRSKINYSIYIFGNPSF</sequence>
<dbReference type="AlphaFoldDB" id="A0A0L6V191"/>
<organism evidence="1 2">
    <name type="scientific">Puccinia sorghi</name>
    <dbReference type="NCBI Taxonomy" id="27349"/>
    <lineage>
        <taxon>Eukaryota</taxon>
        <taxon>Fungi</taxon>
        <taxon>Dikarya</taxon>
        <taxon>Basidiomycota</taxon>
        <taxon>Pucciniomycotina</taxon>
        <taxon>Pucciniomycetes</taxon>
        <taxon>Pucciniales</taxon>
        <taxon>Pucciniaceae</taxon>
        <taxon>Puccinia</taxon>
    </lineage>
</organism>
<gene>
    <name evidence="1" type="ORF">VP01_3105g1</name>
</gene>
<dbReference type="VEuPathDB" id="FungiDB:VP01_3105g1"/>
<evidence type="ECO:0000313" key="1">
    <source>
        <dbReference type="EMBL" id="KNZ53895.1"/>
    </source>
</evidence>
<evidence type="ECO:0000313" key="2">
    <source>
        <dbReference type="Proteomes" id="UP000037035"/>
    </source>
</evidence>
<dbReference type="EMBL" id="LAVV01008064">
    <property type="protein sequence ID" value="KNZ53895.1"/>
    <property type="molecule type" value="Genomic_DNA"/>
</dbReference>
<proteinExistence type="predicted"/>